<accession>A0A1Y1YNA4</accession>
<dbReference type="EMBL" id="MCFA01000197">
    <property type="protein sequence ID" value="ORX99482.1"/>
    <property type="molecule type" value="Genomic_DNA"/>
</dbReference>
<protein>
    <submittedName>
        <fullName evidence="1">Uncharacterized protein</fullName>
    </submittedName>
</protein>
<gene>
    <name evidence="1" type="ORF">BCR34DRAFT_576560</name>
</gene>
<sequence>MFLLQGPKIHVSTRQEDYAIIPKRLLMAVSARAQRELSEDQTKNNILLGNDETDKESIDLLHNYLWRVCRANEYCSLKFPAKIFIAVGLYRACRALEMGNHGHTVVAFLKANVVTKNQIIEYHDLLRILTATPSDPKDPLVQHIANTFCRMRYLNQLPDLDYFSNWIMDFPEFRGLMDEIDARYLAKRKAWAKKEAKTESRKVEASIAAVNAKFGPGVHSLTAEQAKKLGKNIPDNQ</sequence>
<dbReference type="OrthoDB" id="3781812at2759"/>
<keyword evidence="2" id="KW-1185">Reference proteome</keyword>
<comment type="caution">
    <text evidence="1">The sequence shown here is derived from an EMBL/GenBank/DDBJ whole genome shotgun (WGS) entry which is preliminary data.</text>
</comment>
<dbReference type="Proteomes" id="UP000193144">
    <property type="component" value="Unassembled WGS sequence"/>
</dbReference>
<proteinExistence type="predicted"/>
<evidence type="ECO:0000313" key="1">
    <source>
        <dbReference type="EMBL" id="ORX99482.1"/>
    </source>
</evidence>
<dbReference type="AlphaFoldDB" id="A0A1Y1YNA4"/>
<evidence type="ECO:0000313" key="2">
    <source>
        <dbReference type="Proteomes" id="UP000193144"/>
    </source>
</evidence>
<reference evidence="1 2" key="1">
    <citation type="submission" date="2016-07" db="EMBL/GenBank/DDBJ databases">
        <title>Pervasive Adenine N6-methylation of Active Genes in Fungi.</title>
        <authorList>
            <consortium name="DOE Joint Genome Institute"/>
            <person name="Mondo S.J."/>
            <person name="Dannebaum R.O."/>
            <person name="Kuo R.C."/>
            <person name="Labutti K."/>
            <person name="Haridas S."/>
            <person name="Kuo A."/>
            <person name="Salamov A."/>
            <person name="Ahrendt S.R."/>
            <person name="Lipzen A."/>
            <person name="Sullivan W."/>
            <person name="Andreopoulos W.B."/>
            <person name="Clum A."/>
            <person name="Lindquist E."/>
            <person name="Daum C."/>
            <person name="Ramamoorthy G.K."/>
            <person name="Gryganskyi A."/>
            <person name="Culley D."/>
            <person name="Magnuson J.K."/>
            <person name="James T.Y."/>
            <person name="O'Malley M.A."/>
            <person name="Stajich J.E."/>
            <person name="Spatafora J.W."/>
            <person name="Visel A."/>
            <person name="Grigoriev I.V."/>
        </authorList>
    </citation>
    <scope>NUCLEOTIDE SEQUENCE [LARGE SCALE GENOMIC DNA]</scope>
    <source>
        <strain evidence="1 2">CBS 115471</strain>
    </source>
</reference>
<organism evidence="1 2">
    <name type="scientific">Clohesyomyces aquaticus</name>
    <dbReference type="NCBI Taxonomy" id="1231657"/>
    <lineage>
        <taxon>Eukaryota</taxon>
        <taxon>Fungi</taxon>
        <taxon>Dikarya</taxon>
        <taxon>Ascomycota</taxon>
        <taxon>Pezizomycotina</taxon>
        <taxon>Dothideomycetes</taxon>
        <taxon>Pleosporomycetidae</taxon>
        <taxon>Pleosporales</taxon>
        <taxon>Lindgomycetaceae</taxon>
        <taxon>Clohesyomyces</taxon>
    </lineage>
</organism>
<name>A0A1Y1YNA4_9PLEO</name>